<evidence type="ECO:0000313" key="11">
    <source>
        <dbReference type="Proteomes" id="UP000325440"/>
    </source>
</evidence>
<dbReference type="PANTHER" id="PTHR32546:SF26">
    <property type="entry name" value="SMOG, ISOFORM D"/>
    <property type="match status" value="1"/>
</dbReference>
<feature type="transmembrane region" description="Helical" evidence="9">
    <location>
        <begin position="214"/>
        <end position="232"/>
    </location>
</feature>
<evidence type="ECO:0000256" key="3">
    <source>
        <dbReference type="ARBA" id="ARBA00022475"/>
    </source>
</evidence>
<dbReference type="GO" id="GO:0005886">
    <property type="term" value="C:plasma membrane"/>
    <property type="evidence" value="ECO:0007669"/>
    <property type="project" value="UniProtKB-SubCell"/>
</dbReference>
<name>A0A5E4N479_9HEMI</name>
<accession>A0A5E4N479</accession>
<dbReference type="OrthoDB" id="5823771at2759"/>
<keyword evidence="4" id="KW-0297">G-protein coupled receptor</keyword>
<organism evidence="10 11">
    <name type="scientific">Cinara cedri</name>
    <dbReference type="NCBI Taxonomy" id="506608"/>
    <lineage>
        <taxon>Eukaryota</taxon>
        <taxon>Metazoa</taxon>
        <taxon>Ecdysozoa</taxon>
        <taxon>Arthropoda</taxon>
        <taxon>Hexapoda</taxon>
        <taxon>Insecta</taxon>
        <taxon>Pterygota</taxon>
        <taxon>Neoptera</taxon>
        <taxon>Paraneoptera</taxon>
        <taxon>Hemiptera</taxon>
        <taxon>Sternorrhyncha</taxon>
        <taxon>Aphidomorpha</taxon>
        <taxon>Aphidoidea</taxon>
        <taxon>Aphididae</taxon>
        <taxon>Lachninae</taxon>
        <taxon>Cinara</taxon>
    </lineage>
</organism>
<keyword evidence="3" id="KW-1003">Cell membrane</keyword>
<dbReference type="PANTHER" id="PTHR32546">
    <property type="entry name" value="G-PROTEIN COUPLED RECEPTOR 158-RELATED"/>
    <property type="match status" value="1"/>
</dbReference>
<protein>
    <submittedName>
        <fullName evidence="10">GPCR family 3, C-terminal</fullName>
    </submittedName>
</protein>
<feature type="transmembrane region" description="Helical" evidence="9">
    <location>
        <begin position="182"/>
        <end position="202"/>
    </location>
</feature>
<gene>
    <name evidence="10" type="ORF">CINCED_3A000734</name>
</gene>
<keyword evidence="9" id="KW-0812">Transmembrane</keyword>
<evidence type="ECO:0000256" key="7">
    <source>
        <dbReference type="ARBA" id="ARBA00023224"/>
    </source>
</evidence>
<evidence type="ECO:0000313" key="10">
    <source>
        <dbReference type="EMBL" id="VVC38790.1"/>
    </source>
</evidence>
<comment type="similarity">
    <text evidence="2">Belongs to the G-protein coupled receptor 3 family.</text>
</comment>
<keyword evidence="9" id="KW-0472">Membrane</keyword>
<dbReference type="GO" id="GO:0004930">
    <property type="term" value="F:G protein-coupled receptor activity"/>
    <property type="evidence" value="ECO:0007669"/>
    <property type="project" value="UniProtKB-KW"/>
</dbReference>
<comment type="subcellular location">
    <subcellularLocation>
        <location evidence="1">Cell membrane</location>
        <topology evidence="1">Multi-pass membrane protein</topology>
    </subcellularLocation>
</comment>
<evidence type="ECO:0000256" key="8">
    <source>
        <dbReference type="SAM" id="MobiDB-lite"/>
    </source>
</evidence>
<dbReference type="Proteomes" id="UP000325440">
    <property type="component" value="Unassembled WGS sequence"/>
</dbReference>
<feature type="region of interest" description="Disordered" evidence="8">
    <location>
        <begin position="388"/>
        <end position="414"/>
    </location>
</feature>
<keyword evidence="9" id="KW-1133">Transmembrane helix</keyword>
<evidence type="ECO:0000256" key="4">
    <source>
        <dbReference type="ARBA" id="ARBA00023040"/>
    </source>
</evidence>
<keyword evidence="5" id="KW-0675">Receptor</keyword>
<reference evidence="10 11" key="1">
    <citation type="submission" date="2019-08" db="EMBL/GenBank/DDBJ databases">
        <authorList>
            <person name="Alioto T."/>
            <person name="Alioto T."/>
            <person name="Gomez Garrido J."/>
        </authorList>
    </citation>
    <scope>NUCLEOTIDE SEQUENCE [LARGE SCALE GENOMIC DNA]</scope>
</reference>
<sequence>MVLSSSKNIISSTVYYHGHDGVPDIDRNLQKKMQDDFIEYVDRIVYDHIGFLNNGRGSGVAVFYADCTPVFNDVLAAGIRIRHLLRGNRFEIIQDTEAVPYQESPLLGDKRQGFAQISVVCRDSNRHLLTRLDHGVSRLFLRGRKTIVSGRQNRCLQTAMVESYHGTWSLNIMCVYLDKNRVCMFIAELMVLAVGFYYGYSARNANVLFDERHYLYYAITTELTFSSIFYAIRALYPISMFQNIKFVVAIVRGMLTNHFALLIIFGPKVWYQKKVNAELRLSALNPEIVETLKPDLIDGDIRELNIAEMTPDEIREEFNRVYTQLGLLRDKNVCNKNPHISKRKGGKKLPHRRFSLQKKGPRDNKVSIKIHQTTTDLDASEITEANDLNEQCKSPEDSVSSDENPQAGGDYDNDYNCQSATEIFEIYEPVIVTHKHKYVIDHDHGEGTSSDFGYYKTP</sequence>
<dbReference type="EMBL" id="CABPRJ010001499">
    <property type="protein sequence ID" value="VVC38790.1"/>
    <property type="molecule type" value="Genomic_DNA"/>
</dbReference>
<dbReference type="InterPro" id="IPR043458">
    <property type="entry name" value="GPR158/179"/>
</dbReference>
<evidence type="ECO:0000256" key="1">
    <source>
        <dbReference type="ARBA" id="ARBA00004651"/>
    </source>
</evidence>
<feature type="compositionally biased region" description="Polar residues" evidence="8">
    <location>
        <begin position="388"/>
        <end position="404"/>
    </location>
</feature>
<keyword evidence="11" id="KW-1185">Reference proteome</keyword>
<evidence type="ECO:0000256" key="9">
    <source>
        <dbReference type="SAM" id="Phobius"/>
    </source>
</evidence>
<evidence type="ECO:0000256" key="6">
    <source>
        <dbReference type="ARBA" id="ARBA00023180"/>
    </source>
</evidence>
<keyword evidence="7" id="KW-0807">Transducer</keyword>
<feature type="transmembrane region" description="Helical" evidence="9">
    <location>
        <begin position="244"/>
        <end position="265"/>
    </location>
</feature>
<evidence type="ECO:0000256" key="2">
    <source>
        <dbReference type="ARBA" id="ARBA00007242"/>
    </source>
</evidence>
<keyword evidence="6" id="KW-0325">Glycoprotein</keyword>
<proteinExistence type="inferred from homology"/>
<evidence type="ECO:0000256" key="5">
    <source>
        <dbReference type="ARBA" id="ARBA00023170"/>
    </source>
</evidence>
<dbReference type="AlphaFoldDB" id="A0A5E4N479"/>